<proteinExistence type="predicted"/>
<gene>
    <name evidence="1" type="ORF">MUU47_08150</name>
</gene>
<comment type="caution">
    <text evidence="1">The sequence shown here is derived from an EMBL/GenBank/DDBJ whole genome shotgun (WGS) entry which is preliminary data.</text>
</comment>
<evidence type="ECO:0000313" key="1">
    <source>
        <dbReference type="EMBL" id="MCS2161097.1"/>
    </source>
</evidence>
<sequence>MRKKQQKKVAVKKPVDVQEVAVTGDPVPLAFGTEEMLGELEAIVADAEIRLAQELDQV</sequence>
<organism evidence="1 2">
    <name type="scientific">Scandinavium hiltneri</name>
    <dbReference type="NCBI Taxonomy" id="2926519"/>
    <lineage>
        <taxon>Bacteria</taxon>
        <taxon>Pseudomonadati</taxon>
        <taxon>Pseudomonadota</taxon>
        <taxon>Gammaproteobacteria</taxon>
        <taxon>Enterobacterales</taxon>
        <taxon>Enterobacteriaceae</taxon>
        <taxon>Scandinavium</taxon>
    </lineage>
</organism>
<evidence type="ECO:0000313" key="2">
    <source>
        <dbReference type="Proteomes" id="UP001205357"/>
    </source>
</evidence>
<dbReference type="Proteomes" id="UP001205357">
    <property type="component" value="Unassembled WGS sequence"/>
</dbReference>
<name>A0ABT2E273_9ENTR</name>
<dbReference type="RefSeq" id="WP_258987687.1">
    <property type="nucleotide sequence ID" value="NZ_JALIGE010000071.1"/>
</dbReference>
<evidence type="ECO:0008006" key="3">
    <source>
        <dbReference type="Google" id="ProtNLM"/>
    </source>
</evidence>
<accession>A0ABT2E273</accession>
<reference evidence="1 2" key="1">
    <citation type="submission" date="2022-04" db="EMBL/GenBank/DDBJ databases">
        <title>Proposal of a three novel species of Scandinavium, Scandinavium hiltneri, Scandinavium manionii, Scandinavium tedordense.</title>
        <authorList>
            <person name="Maddock D.W."/>
            <person name="Brady C.L."/>
            <person name="Denman S."/>
            <person name="Arnold D."/>
        </authorList>
    </citation>
    <scope>NUCLEOTIDE SEQUENCE [LARGE SCALE GENOMIC DNA]</scope>
    <source>
        <strain evidence="1 2">H11S7</strain>
    </source>
</reference>
<protein>
    <recommendedName>
        <fullName evidence="3">Cytoplasmic protein</fullName>
    </recommendedName>
</protein>
<keyword evidence="2" id="KW-1185">Reference proteome</keyword>
<dbReference type="EMBL" id="JALIGE010000071">
    <property type="protein sequence ID" value="MCS2161097.1"/>
    <property type="molecule type" value="Genomic_DNA"/>
</dbReference>